<reference evidence="6 7" key="1">
    <citation type="submission" date="2023-12" db="EMBL/GenBank/DDBJ databases">
        <title>Genomic sequences of Capnocytophaga and Parvimonas strains.</title>
        <authorList>
            <person name="Watt R.M."/>
            <person name="Wang M."/>
            <person name="Yang T."/>
            <person name="Tong W.M."/>
        </authorList>
    </citation>
    <scope>NUCLEOTIDE SEQUENCE [LARGE SCALE GENOMIC DNA]</scope>
    <source>
        <strain evidence="6 7">CCUG 13096</strain>
    </source>
</reference>
<dbReference type="Gene3D" id="3.40.50.170">
    <property type="entry name" value="Formyl transferase, N-terminal domain"/>
    <property type="match status" value="1"/>
</dbReference>
<dbReference type="InterPro" id="IPR036477">
    <property type="entry name" value="Formyl_transf_N_sf"/>
</dbReference>
<protein>
    <recommendedName>
        <fullName evidence="2">phosphoribosylglycinamide formyltransferase 1</fullName>
        <ecNumber evidence="2">2.1.2.2</ecNumber>
    </recommendedName>
</protein>
<evidence type="ECO:0000256" key="4">
    <source>
        <dbReference type="ARBA" id="ARBA00022755"/>
    </source>
</evidence>
<dbReference type="RefSeq" id="WP_323983598.1">
    <property type="nucleotide sequence ID" value="NZ_JAYKBW010000009.1"/>
</dbReference>
<keyword evidence="4" id="KW-0658">Purine biosynthesis</keyword>
<dbReference type="PANTHER" id="PTHR43369">
    <property type="entry name" value="PHOSPHORIBOSYLGLYCINAMIDE FORMYLTRANSFERASE"/>
    <property type="match status" value="1"/>
</dbReference>
<comment type="caution">
    <text evidence="6">The sequence shown here is derived from an EMBL/GenBank/DDBJ whole genome shotgun (WGS) entry which is preliminary data.</text>
</comment>
<organism evidence="6 7">
    <name type="scientific">Capnocytophaga gingivalis</name>
    <dbReference type="NCBI Taxonomy" id="1017"/>
    <lineage>
        <taxon>Bacteria</taxon>
        <taxon>Pseudomonadati</taxon>
        <taxon>Bacteroidota</taxon>
        <taxon>Flavobacteriia</taxon>
        <taxon>Flavobacteriales</taxon>
        <taxon>Flavobacteriaceae</taxon>
        <taxon>Capnocytophaga</taxon>
    </lineage>
</organism>
<proteinExistence type="predicted"/>
<comment type="pathway">
    <text evidence="1">Purine metabolism; IMP biosynthesis via de novo pathway; N(2)-formyl-N(1)-(5-phospho-D-ribosyl)glycinamide from N(1)-(5-phospho-D-ribosyl)glycinamide (10-formyl THF route): step 1/1.</text>
</comment>
<dbReference type="InterPro" id="IPR002376">
    <property type="entry name" value="Formyl_transf_N"/>
</dbReference>
<feature type="domain" description="Formyl transferase N-terminal" evidence="5">
    <location>
        <begin position="68"/>
        <end position="195"/>
    </location>
</feature>
<evidence type="ECO:0000256" key="2">
    <source>
        <dbReference type="ARBA" id="ARBA00012254"/>
    </source>
</evidence>
<evidence type="ECO:0000259" key="5">
    <source>
        <dbReference type="Pfam" id="PF00551"/>
    </source>
</evidence>
<dbReference type="PANTHER" id="PTHR43369:SF2">
    <property type="entry name" value="PHOSPHORIBOSYLGLYCINAMIDE FORMYLTRANSFERASE"/>
    <property type="match status" value="1"/>
</dbReference>
<evidence type="ECO:0000313" key="6">
    <source>
        <dbReference type="EMBL" id="MEB3075395.1"/>
    </source>
</evidence>
<gene>
    <name evidence="6" type="ORF">VJJ08_08800</name>
</gene>
<dbReference type="SUPFAM" id="SSF53328">
    <property type="entry name" value="Formyltransferase"/>
    <property type="match status" value="1"/>
</dbReference>
<name>A0ABU5Z8U5_9FLAO</name>
<evidence type="ECO:0000256" key="1">
    <source>
        <dbReference type="ARBA" id="ARBA00005054"/>
    </source>
</evidence>
<dbReference type="Proteomes" id="UP001311730">
    <property type="component" value="Unassembled WGS sequence"/>
</dbReference>
<dbReference type="EMBL" id="JAYKBW010000009">
    <property type="protein sequence ID" value="MEB3075395.1"/>
    <property type="molecule type" value="Genomic_DNA"/>
</dbReference>
<dbReference type="Pfam" id="PF00551">
    <property type="entry name" value="Formyl_trans_N"/>
    <property type="match status" value="1"/>
</dbReference>
<dbReference type="EC" id="2.1.2.2" evidence="2"/>
<keyword evidence="7" id="KW-1185">Reference proteome</keyword>
<evidence type="ECO:0000256" key="3">
    <source>
        <dbReference type="ARBA" id="ARBA00022679"/>
    </source>
</evidence>
<evidence type="ECO:0000313" key="7">
    <source>
        <dbReference type="Proteomes" id="UP001311730"/>
    </source>
</evidence>
<accession>A0ABU5Z8U5</accession>
<keyword evidence="3" id="KW-0808">Transferase</keyword>
<sequence length="265" mass="30395">MNVILFTSNHPRHIYLANLLNKSGFLSGLVIEKREEFVPSPPIHLTEELKEIFNKHFENRALAEKEVFGDETLTFSNPLVVEAGEINSSKVWNYVVEKAPEIVITTGISVIKKESFPFLPQEIWNIHGGLSPWFKGAITHFWPSFLLKPQYTGTTIHYITEKIDAGNIIHQTGAVMQKGDGLHQLACRSLKKGYDSVIDLIKRKQEKGFIKSVKQKGTGKLWLKSDWQPIHLELIYKFYNDRIVDLYLEGKIPQENPRLIENESL</sequence>